<name>A0A067QEK8_ZOONE</name>
<dbReference type="GO" id="GO:0000785">
    <property type="term" value="C:chromatin"/>
    <property type="evidence" value="ECO:0007669"/>
    <property type="project" value="TreeGrafter"/>
</dbReference>
<dbReference type="SUPFAM" id="SSF49417">
    <property type="entry name" value="p53-like transcription factors"/>
    <property type="match status" value="1"/>
</dbReference>
<evidence type="ECO:0000256" key="4">
    <source>
        <dbReference type="ARBA" id="ARBA00023242"/>
    </source>
</evidence>
<keyword evidence="1" id="KW-0805">Transcription regulation</keyword>
<evidence type="ECO:0000313" key="8">
    <source>
        <dbReference type="Proteomes" id="UP000027135"/>
    </source>
</evidence>
<dbReference type="PROSITE" id="PS50252">
    <property type="entry name" value="TBOX_3"/>
    <property type="match status" value="1"/>
</dbReference>
<organism evidence="7 8">
    <name type="scientific">Zootermopsis nevadensis</name>
    <name type="common">Dampwood termite</name>
    <dbReference type="NCBI Taxonomy" id="136037"/>
    <lineage>
        <taxon>Eukaryota</taxon>
        <taxon>Metazoa</taxon>
        <taxon>Ecdysozoa</taxon>
        <taxon>Arthropoda</taxon>
        <taxon>Hexapoda</taxon>
        <taxon>Insecta</taxon>
        <taxon>Pterygota</taxon>
        <taxon>Neoptera</taxon>
        <taxon>Polyneoptera</taxon>
        <taxon>Dictyoptera</taxon>
        <taxon>Blattodea</taxon>
        <taxon>Blattoidea</taxon>
        <taxon>Termitoidae</taxon>
        <taxon>Termopsidae</taxon>
        <taxon>Zootermopsis</taxon>
    </lineage>
</organism>
<protein>
    <submittedName>
        <fullName evidence="7">Optomotor-blind protein</fullName>
    </submittedName>
</protein>
<evidence type="ECO:0000313" key="7">
    <source>
        <dbReference type="EMBL" id="KDQ71826.1"/>
    </source>
</evidence>
<evidence type="ECO:0000256" key="3">
    <source>
        <dbReference type="ARBA" id="ARBA00023163"/>
    </source>
</evidence>
<evidence type="ECO:0000259" key="6">
    <source>
        <dbReference type="PROSITE" id="PS50252"/>
    </source>
</evidence>
<dbReference type="EMBL" id="KK853796">
    <property type="protein sequence ID" value="KDQ71826.1"/>
    <property type="molecule type" value="Genomic_DNA"/>
</dbReference>
<evidence type="ECO:0000256" key="1">
    <source>
        <dbReference type="ARBA" id="ARBA00023015"/>
    </source>
</evidence>
<dbReference type="InterPro" id="IPR008967">
    <property type="entry name" value="p53-like_TF_DNA-bd_sf"/>
</dbReference>
<keyword evidence="8" id="KW-1185">Reference proteome</keyword>
<dbReference type="InterPro" id="IPR001699">
    <property type="entry name" value="TF_T-box"/>
</dbReference>
<sequence length="317" mass="34399">MALSPAEKEIEAASSPVRTSCARLSQGTAFFTSAMHPKPAPEDATPIDFTYNPAPLFNHPQCGLAVFEEGGSVKFVVLRCELTLRAQAASSMRFDQSDVITPPSATSTSRTSIAEASSTMAYHPFLLQRPTDFSPEDDGVVDDPKVTLEGKDLWEKFHKLGTEMVITKSGSIMTGYGLDDRGSIPDGGIGFSSSLCVQTGFGAHPASSTMGTGVHQSLEWWNRWIRQKTTSDISLSEQEFRKLKHVIWVAVRSFVVTRGKGTVLRGSKIQLAGILSKIFRSSEGSLFLQGSLDHKDKLQSTTAVRATASSNRPILKI</sequence>
<keyword evidence="3" id="KW-0804">Transcription</keyword>
<dbReference type="InterPro" id="IPR046360">
    <property type="entry name" value="T-box_DNA-bd"/>
</dbReference>
<dbReference type="PANTHER" id="PTHR11267">
    <property type="entry name" value="T-BOX PROTEIN-RELATED"/>
    <property type="match status" value="1"/>
</dbReference>
<dbReference type="GO" id="GO:0005634">
    <property type="term" value="C:nucleus"/>
    <property type="evidence" value="ECO:0007669"/>
    <property type="project" value="UniProtKB-SubCell"/>
</dbReference>
<dbReference type="AlphaFoldDB" id="A0A067QEK8"/>
<dbReference type="PANTHER" id="PTHR11267:SF181">
    <property type="entry name" value="OPTOMOTOR-BLIND PROTEIN"/>
    <property type="match status" value="1"/>
</dbReference>
<dbReference type="Gene3D" id="2.60.40.820">
    <property type="entry name" value="Transcription factor, T-box"/>
    <property type="match status" value="1"/>
</dbReference>
<gene>
    <name evidence="7" type="ORF">L798_05217</name>
</gene>
<dbReference type="GO" id="GO:0001708">
    <property type="term" value="P:cell fate specification"/>
    <property type="evidence" value="ECO:0007669"/>
    <property type="project" value="TreeGrafter"/>
</dbReference>
<dbReference type="eggNOG" id="KOG3585">
    <property type="taxonomic scope" value="Eukaryota"/>
</dbReference>
<evidence type="ECO:0000256" key="2">
    <source>
        <dbReference type="ARBA" id="ARBA00023125"/>
    </source>
</evidence>
<dbReference type="Pfam" id="PF00907">
    <property type="entry name" value="T-box"/>
    <property type="match status" value="1"/>
</dbReference>
<dbReference type="Proteomes" id="UP000027135">
    <property type="component" value="Unassembled WGS sequence"/>
</dbReference>
<dbReference type="GO" id="GO:0000978">
    <property type="term" value="F:RNA polymerase II cis-regulatory region sequence-specific DNA binding"/>
    <property type="evidence" value="ECO:0007669"/>
    <property type="project" value="InterPro"/>
</dbReference>
<comment type="caution">
    <text evidence="5">Lacks conserved residue(s) required for the propagation of feature annotation.</text>
</comment>
<comment type="subcellular location">
    <subcellularLocation>
        <location evidence="5">Nucleus</location>
    </subcellularLocation>
</comment>
<evidence type="ECO:0000256" key="5">
    <source>
        <dbReference type="PROSITE-ProRule" id="PRU00201"/>
    </source>
</evidence>
<dbReference type="InParanoid" id="A0A067QEK8"/>
<reference evidence="7 8" key="1">
    <citation type="journal article" date="2014" name="Nat. Commun.">
        <title>Molecular traces of alternative social organization in a termite genome.</title>
        <authorList>
            <person name="Terrapon N."/>
            <person name="Li C."/>
            <person name="Robertson H.M."/>
            <person name="Ji L."/>
            <person name="Meng X."/>
            <person name="Booth W."/>
            <person name="Chen Z."/>
            <person name="Childers C.P."/>
            <person name="Glastad K.M."/>
            <person name="Gokhale K."/>
            <person name="Gowin J."/>
            <person name="Gronenberg W."/>
            <person name="Hermansen R.A."/>
            <person name="Hu H."/>
            <person name="Hunt B.G."/>
            <person name="Huylmans A.K."/>
            <person name="Khalil S.M."/>
            <person name="Mitchell R.D."/>
            <person name="Munoz-Torres M.C."/>
            <person name="Mustard J.A."/>
            <person name="Pan H."/>
            <person name="Reese J.T."/>
            <person name="Scharf M.E."/>
            <person name="Sun F."/>
            <person name="Vogel H."/>
            <person name="Xiao J."/>
            <person name="Yang W."/>
            <person name="Yang Z."/>
            <person name="Yang Z."/>
            <person name="Zhou J."/>
            <person name="Zhu J."/>
            <person name="Brent C.S."/>
            <person name="Elsik C.G."/>
            <person name="Goodisman M.A."/>
            <person name="Liberles D.A."/>
            <person name="Roe R.M."/>
            <person name="Vargo E.L."/>
            <person name="Vilcinskas A."/>
            <person name="Wang J."/>
            <person name="Bornberg-Bauer E."/>
            <person name="Korb J."/>
            <person name="Zhang G."/>
            <person name="Liebig J."/>
        </authorList>
    </citation>
    <scope>NUCLEOTIDE SEQUENCE [LARGE SCALE GENOMIC DNA]</scope>
    <source>
        <tissue evidence="7">Whole organism</tissue>
    </source>
</reference>
<proteinExistence type="predicted"/>
<dbReference type="InterPro" id="IPR036960">
    <property type="entry name" value="T-box_sf"/>
</dbReference>
<feature type="domain" description="T-box" evidence="6">
    <location>
        <begin position="148"/>
        <end position="173"/>
    </location>
</feature>
<keyword evidence="2 5" id="KW-0238">DNA-binding</keyword>
<dbReference type="GO" id="GO:0045893">
    <property type="term" value="P:positive regulation of DNA-templated transcription"/>
    <property type="evidence" value="ECO:0007669"/>
    <property type="project" value="InterPro"/>
</dbReference>
<keyword evidence="4 5" id="KW-0539">Nucleus</keyword>
<dbReference type="GO" id="GO:0000981">
    <property type="term" value="F:DNA-binding transcription factor activity, RNA polymerase II-specific"/>
    <property type="evidence" value="ECO:0007669"/>
    <property type="project" value="TreeGrafter"/>
</dbReference>
<dbReference type="STRING" id="136037.A0A067QEK8"/>
<accession>A0A067QEK8</accession>